<dbReference type="Proteomes" id="UP000585836">
    <property type="component" value="Unassembled WGS sequence"/>
</dbReference>
<feature type="region of interest" description="Disordered" evidence="1">
    <location>
        <begin position="1"/>
        <end position="28"/>
    </location>
</feature>
<dbReference type="AlphaFoldDB" id="A0A7W9Q183"/>
<evidence type="ECO:0000256" key="1">
    <source>
        <dbReference type="SAM" id="MobiDB-lite"/>
    </source>
</evidence>
<sequence length="527" mass="58994">MVESRGTHVEWWQPAGPEERTGQQGDWDDSVSDVLRTALTDVDDVRGDAGFRRELLASLHHRTDLPDWKAPAQNDRGEDDIAGLVNACRKYREPRTALAAVDAFLQQRRGNERAVAWFGLCVHAVVSPGILGTARMHQVYAALRKVERLPESLDVARYAEACRTARLNVPLTGATDLFRALERLNDAQRGPGARPAIHRFLQLLAQDLPEPARSALAEAAGEPLPAAGPRPAPRPAEIIVQLRLEEVEAAPSETPRYQVHGAFYSHEEGLLSELDSWIDDRQVTKNDLLQHGSTLLSGWGDLAYEMRDYRTRVRFEFLLPWSLLDHAVDLWTVTPYVLGHQYPVVVRSLDRHKNFWMHAMWRRRWDQLAAQVCPSPPASATDDIAWMTHLKDRTLPAGSARRFPSLQFSTLSEVTQWLKTHSSLACIGLGFAYGHPDAIAQRAIEEAVAKGIPVLVWRRDDGDPCELDVALRDRDLSRLDELPLGTRSLREAAETGTSNDLGRHITLLWDDPNCVAELQHGPYQGVG</sequence>
<evidence type="ECO:0000313" key="3">
    <source>
        <dbReference type="EMBL" id="MBB5930987.1"/>
    </source>
</evidence>
<dbReference type="InterPro" id="IPR045450">
    <property type="entry name" value="VMAP_C"/>
</dbReference>
<dbReference type="EMBL" id="JACHJK010000014">
    <property type="protein sequence ID" value="MBB5930987.1"/>
    <property type="molecule type" value="Genomic_DNA"/>
</dbReference>
<reference evidence="3 4" key="1">
    <citation type="submission" date="2020-08" db="EMBL/GenBank/DDBJ databases">
        <title>Genomic Encyclopedia of Type Strains, Phase III (KMG-III): the genomes of soil and plant-associated and newly described type strains.</title>
        <authorList>
            <person name="Whitman W."/>
        </authorList>
    </citation>
    <scope>NUCLEOTIDE SEQUENCE [LARGE SCALE GENOMIC DNA]</scope>
    <source>
        <strain evidence="3 4">CECT 3313</strain>
    </source>
</reference>
<dbReference type="Pfam" id="PF20028">
    <property type="entry name" value="VMAP-C"/>
    <property type="match status" value="1"/>
</dbReference>
<dbReference type="RefSeq" id="WP_184971985.1">
    <property type="nucleotide sequence ID" value="NZ_BAAAWF010000021.1"/>
</dbReference>
<comment type="caution">
    <text evidence="3">The sequence shown here is derived from an EMBL/GenBank/DDBJ whole genome shotgun (WGS) entry which is preliminary data.</text>
</comment>
<organism evidence="3 4">
    <name type="scientific">Streptomyces echinatus</name>
    <dbReference type="NCBI Taxonomy" id="67293"/>
    <lineage>
        <taxon>Bacteria</taxon>
        <taxon>Bacillati</taxon>
        <taxon>Actinomycetota</taxon>
        <taxon>Actinomycetes</taxon>
        <taxon>Kitasatosporales</taxon>
        <taxon>Streptomycetaceae</taxon>
        <taxon>Streptomyces</taxon>
    </lineage>
</organism>
<name>A0A7W9Q183_9ACTN</name>
<evidence type="ECO:0000259" key="2">
    <source>
        <dbReference type="Pfam" id="PF20028"/>
    </source>
</evidence>
<protein>
    <recommendedName>
        <fullName evidence="2">vWA-MoxR associated protein C-terminal domain-containing protein</fullName>
    </recommendedName>
</protein>
<accession>A0A7W9Q183</accession>
<keyword evidence="4" id="KW-1185">Reference proteome</keyword>
<feature type="domain" description="vWA-MoxR associated protein C-terminal" evidence="2">
    <location>
        <begin position="303"/>
        <end position="512"/>
    </location>
</feature>
<gene>
    <name evidence="3" type="ORF">FHS34_006494</name>
</gene>
<evidence type="ECO:0000313" key="4">
    <source>
        <dbReference type="Proteomes" id="UP000585836"/>
    </source>
</evidence>
<proteinExistence type="predicted"/>